<evidence type="ECO:0000256" key="1">
    <source>
        <dbReference type="SAM" id="MobiDB-lite"/>
    </source>
</evidence>
<dbReference type="EMBL" id="LNTA01000471">
    <property type="protein sequence ID" value="KWV10093.1"/>
    <property type="molecule type" value="Genomic_DNA"/>
</dbReference>
<feature type="region of interest" description="Disordered" evidence="1">
    <location>
        <begin position="72"/>
        <end position="94"/>
    </location>
</feature>
<protein>
    <submittedName>
        <fullName evidence="2">Uncharacterized protein</fullName>
    </submittedName>
</protein>
<accession>A0A109HDC4</accession>
<dbReference type="AlphaFoldDB" id="A0A109HDC4"/>
<proteinExistence type="predicted"/>
<organism evidence="2 3">
    <name type="scientific">Xanthomonas campestris pv. translucens</name>
    <dbReference type="NCBI Taxonomy" id="343"/>
    <lineage>
        <taxon>Bacteria</taxon>
        <taxon>Pseudomonadati</taxon>
        <taxon>Pseudomonadota</taxon>
        <taxon>Gammaproteobacteria</taxon>
        <taxon>Lysobacterales</taxon>
        <taxon>Lysobacteraceae</taxon>
        <taxon>Xanthomonas</taxon>
        <taxon>Xanthomonas translucens group</taxon>
    </lineage>
</organism>
<gene>
    <name evidence="2" type="ORF">ATB53_08055</name>
</gene>
<comment type="caution">
    <text evidence="2">The sequence shown here is derived from an EMBL/GenBank/DDBJ whole genome shotgun (WGS) entry which is preliminary data.</text>
</comment>
<dbReference type="Proteomes" id="UP000055854">
    <property type="component" value="Unassembled WGS sequence"/>
</dbReference>
<evidence type="ECO:0000313" key="3">
    <source>
        <dbReference type="Proteomes" id="UP000055854"/>
    </source>
</evidence>
<name>A0A109HDC4_XANCT</name>
<reference evidence="2 3" key="1">
    <citation type="submission" date="2015-11" db="EMBL/GenBank/DDBJ databases">
        <title>Long Read and Single Molecule DNA Sequencing Simplifies Genome Assembly and TAL Effector Gene Analysis of Xanthomonas translucens.</title>
        <authorList>
            <person name="Peng Z."/>
            <person name="Hu Y."/>
            <person name="Xie J."/>
            <person name="Potnis N."/>
            <person name="Akhunova A."/>
            <person name="Jones J."/>
            <person name="Liu Z."/>
            <person name="White F."/>
            <person name="Liu S."/>
        </authorList>
    </citation>
    <scope>NUCLEOTIDE SEQUENCE [LARGE SCALE GENOMIC DNA]</scope>
    <source>
        <strain evidence="2 3">B1</strain>
    </source>
</reference>
<evidence type="ECO:0000313" key="2">
    <source>
        <dbReference type="EMBL" id="KWV10093.1"/>
    </source>
</evidence>
<sequence length="94" mass="9922">MTSVRVPLAFICWNARCANATNAAGSGQEKVRMVMTVAAPGLCDLLSHPRDPSRDRPMSLAFVLAPAAVRGRRRAPGAGRPSAERAGRRLAPGV</sequence>